<dbReference type="AlphaFoldDB" id="A0A7S8C8T3"/>
<evidence type="ECO:0000259" key="2">
    <source>
        <dbReference type="Pfam" id="PF13406"/>
    </source>
</evidence>
<dbReference type="InterPro" id="IPR043426">
    <property type="entry name" value="MltB-like"/>
</dbReference>
<dbReference type="SUPFAM" id="SSF53955">
    <property type="entry name" value="Lysozyme-like"/>
    <property type="match status" value="1"/>
</dbReference>
<protein>
    <submittedName>
        <fullName evidence="3">Lytic murein transglycosylase</fullName>
    </submittedName>
</protein>
<feature type="signal peptide" evidence="1">
    <location>
        <begin position="1"/>
        <end position="23"/>
    </location>
</feature>
<dbReference type="Pfam" id="PF13406">
    <property type="entry name" value="SLT_2"/>
    <property type="match status" value="1"/>
</dbReference>
<dbReference type="EMBL" id="CP058214">
    <property type="protein sequence ID" value="QPC45394.1"/>
    <property type="molecule type" value="Genomic_DNA"/>
</dbReference>
<dbReference type="PANTHER" id="PTHR30163:SF8">
    <property type="entry name" value="LYTIC MUREIN TRANSGLYCOSYLASE"/>
    <property type="match status" value="1"/>
</dbReference>
<accession>A0A7S8C8T3</accession>
<dbReference type="NCBIfam" id="TIGR02283">
    <property type="entry name" value="MltB_2"/>
    <property type="match status" value="1"/>
</dbReference>
<name>A0A7S8C8T3_9HYPH</name>
<evidence type="ECO:0000256" key="1">
    <source>
        <dbReference type="SAM" id="SignalP"/>
    </source>
</evidence>
<dbReference type="Gene3D" id="1.10.8.350">
    <property type="entry name" value="Bacterial muramidase"/>
    <property type="match status" value="1"/>
</dbReference>
<dbReference type="KEGG" id="kmn:HW532_17595"/>
<feature type="chain" id="PRO_5032376121" evidence="1">
    <location>
        <begin position="24"/>
        <end position="270"/>
    </location>
</feature>
<dbReference type="InterPro" id="IPR011970">
    <property type="entry name" value="MltB_2"/>
</dbReference>
<dbReference type="GO" id="GO:0008933">
    <property type="term" value="F:peptidoglycan lytic transglycosylase activity"/>
    <property type="evidence" value="ECO:0007669"/>
    <property type="project" value="TreeGrafter"/>
</dbReference>
<dbReference type="FunFam" id="1.10.8.350:FF:000001">
    <property type="entry name" value="Lytic murein transglycosylase B"/>
    <property type="match status" value="1"/>
</dbReference>
<dbReference type="GO" id="GO:0009253">
    <property type="term" value="P:peptidoglycan catabolic process"/>
    <property type="evidence" value="ECO:0007669"/>
    <property type="project" value="TreeGrafter"/>
</dbReference>
<dbReference type="CDD" id="cd13399">
    <property type="entry name" value="Slt35-like"/>
    <property type="match status" value="1"/>
</dbReference>
<proteinExistence type="predicted"/>
<reference evidence="3 4" key="1">
    <citation type="submission" date="2020-06" db="EMBL/GenBank/DDBJ databases">
        <title>Genome sequence of 2 isolates from Red Sea Mangroves.</title>
        <authorList>
            <person name="Sefrji F."/>
            <person name="Michoud G."/>
            <person name="Merlino G."/>
            <person name="Daffonchio D."/>
        </authorList>
    </citation>
    <scope>NUCLEOTIDE SEQUENCE [LARGE SCALE GENOMIC DNA]</scope>
    <source>
        <strain evidence="3 4">R1DC25</strain>
    </source>
</reference>
<feature type="domain" description="Transglycosylase SLT" evidence="2">
    <location>
        <begin position="32"/>
        <end position="236"/>
    </location>
</feature>
<dbReference type="PANTHER" id="PTHR30163">
    <property type="entry name" value="MEMBRANE-BOUND LYTIC MUREIN TRANSGLYCOSYLASE B"/>
    <property type="match status" value="1"/>
</dbReference>
<dbReference type="InterPro" id="IPR031304">
    <property type="entry name" value="SLT_2"/>
</dbReference>
<dbReference type="InterPro" id="IPR023346">
    <property type="entry name" value="Lysozyme-like_dom_sf"/>
</dbReference>
<dbReference type="Proteomes" id="UP000593594">
    <property type="component" value="Chromosome"/>
</dbReference>
<evidence type="ECO:0000313" key="4">
    <source>
        <dbReference type="Proteomes" id="UP000593594"/>
    </source>
</evidence>
<evidence type="ECO:0000313" key="3">
    <source>
        <dbReference type="EMBL" id="QPC45394.1"/>
    </source>
</evidence>
<keyword evidence="4" id="KW-1185">Reference proteome</keyword>
<gene>
    <name evidence="3" type="ORF">HW532_17595</name>
</gene>
<organism evidence="3 4">
    <name type="scientific">Kaustia mangrovi</name>
    <dbReference type="NCBI Taxonomy" id="2593653"/>
    <lineage>
        <taxon>Bacteria</taxon>
        <taxon>Pseudomonadati</taxon>
        <taxon>Pseudomonadota</taxon>
        <taxon>Alphaproteobacteria</taxon>
        <taxon>Hyphomicrobiales</taxon>
        <taxon>Parvibaculaceae</taxon>
        <taxon>Kaustia</taxon>
    </lineage>
</organism>
<keyword evidence="1" id="KW-0732">Signal</keyword>
<sequence>MQWRLAGLALTMAGLLWAGQAAAVPCEPSGGFNVWLEAFKREALSRGFSQRTVSALNGVSYDRKVISLDRNQRVFKQSFQKFAGRMVNKSRLSRGARLLRSHARLLSGIERRYGVPGPVIVAIWGLESDYGANMGNRSVLRALATLAYDCRRTDMFQRELIAALTIIQRGDLSPRQMRGAWAGELGQTQFLASNYVKFGVDYDGNGRRDLIRSVPDVLASTANYLRGYGWRPGGSYAEGSHNFNVIRQWNKSTVYSKTVAYFAARLAATQ</sequence>